<evidence type="ECO:0000259" key="6">
    <source>
        <dbReference type="PROSITE" id="PS50102"/>
    </source>
</evidence>
<dbReference type="Proteomes" id="UP001160148">
    <property type="component" value="Unassembled WGS sequence"/>
</dbReference>
<dbReference type="AlphaFoldDB" id="A0AAV0WCB0"/>
<sequence length="856" mass="97280">MVPLSPSISESSLNSNSRVLAIPNNRRDEPVIKQEFVDVTDNPVFKQEFVDVIDHPLIKQESVDVIDNPLFKKEYNNDQVPNIKQELIEEMDHNNDELLIGFMNSDIANNENVDLWSIGKCIFCKGKIEEDSKILKCLHIICKDCTKRETTDSGIWCKCKIVTKGELIDYSIMAPNQSQVKICCEKNCQVVAKKICMHCKSVYCKPCSKTHSIKNKDHNPALMLNYPLKKEFVPCPKCMKKSVEVFCTKCSIMICAICHLNFHQKHNFNLLSTMAVETKAELQTLLTDISKENNHLNFIRQMTNEKITKLKSEKKKINDKIDERIKMIHEEADKRGLELKKLLETNFTNAVNDIKMNNTVINDFGKENDYYYSLTSSVINWDKIVECIKLSKIIKDQMVIAKRHTQEAATCKAELIYNDEQSVKKIVESIQGMGDIISSKIVSSSEFKITVDSNKVLQTLENDQSPILRSEPIMIQPGVSKLEADSYEMTTDENTDSADFKPPEISYCNQFTKELINSTSCNRSYHNDRHIPSLAKELKPKDIHNIDTMTQQQQQPPQQQQQQLSSQPQMNHNQKRSNEQTDEDDCQSNEGFVVKMLGLSWAATADDIMKFLSILGEAKVKDGASGVHFTMTTEGNPSGQAYVEMESEENLTAALKKDGCYMRNRCIRVFRSKRSEMKRAIKKTGSTLDSALYYDNCVHIRGLPFGFTKDEIVEFFQGLEMAPDGITIATNSTGRIEAFVQFVNKENVEEALKKHRKKIRDRYIEVFRSSLAEICKQALLQTRPRQIPYDRMDRFASSGGGSGNRGRYSDMSMRSGRNMKSFGSGRGMGGPRGGGRSSTSSYGRGNSFWDKDIFSA</sequence>
<feature type="domain" description="RRM" evidence="6">
    <location>
        <begin position="696"/>
        <end position="771"/>
    </location>
</feature>
<dbReference type="Pfam" id="PF00643">
    <property type="entry name" value="zf-B_box"/>
    <property type="match status" value="1"/>
</dbReference>
<evidence type="ECO:0000256" key="2">
    <source>
        <dbReference type="ARBA" id="ARBA00022884"/>
    </source>
</evidence>
<name>A0AAV0WCB0_9HEMI</name>
<evidence type="ECO:0000256" key="5">
    <source>
        <dbReference type="SAM" id="MobiDB-lite"/>
    </source>
</evidence>
<accession>A0AAV0WCB0</accession>
<dbReference type="PROSITE" id="PS50119">
    <property type="entry name" value="ZF_BBOX"/>
    <property type="match status" value="1"/>
</dbReference>
<dbReference type="EMBL" id="CARXXK010000002">
    <property type="protein sequence ID" value="CAI6353565.1"/>
    <property type="molecule type" value="Genomic_DNA"/>
</dbReference>
<evidence type="ECO:0000313" key="9">
    <source>
        <dbReference type="Proteomes" id="UP001160148"/>
    </source>
</evidence>
<dbReference type="Pfam" id="PF00076">
    <property type="entry name" value="RRM_1"/>
    <property type="match status" value="1"/>
</dbReference>
<reference evidence="8 9" key="1">
    <citation type="submission" date="2023-01" db="EMBL/GenBank/DDBJ databases">
        <authorList>
            <person name="Whitehead M."/>
        </authorList>
    </citation>
    <scope>NUCLEOTIDE SEQUENCE [LARGE SCALE GENOMIC DNA]</scope>
</reference>
<dbReference type="PROSITE" id="PS50102">
    <property type="entry name" value="RRM"/>
    <property type="match status" value="1"/>
</dbReference>
<evidence type="ECO:0000313" key="8">
    <source>
        <dbReference type="EMBL" id="CAI6353565.1"/>
    </source>
</evidence>
<dbReference type="SUPFAM" id="SSF57845">
    <property type="entry name" value="B-box zinc-binding domain"/>
    <property type="match status" value="1"/>
</dbReference>
<proteinExistence type="predicted"/>
<dbReference type="InterPro" id="IPR000504">
    <property type="entry name" value="RRM_dom"/>
</dbReference>
<evidence type="ECO:0000256" key="4">
    <source>
        <dbReference type="PROSITE-ProRule" id="PRU00176"/>
    </source>
</evidence>
<dbReference type="Gene3D" id="3.30.70.330">
    <property type="match status" value="2"/>
</dbReference>
<evidence type="ECO:0000256" key="3">
    <source>
        <dbReference type="PROSITE-ProRule" id="PRU00024"/>
    </source>
</evidence>
<keyword evidence="1" id="KW-0677">Repeat</keyword>
<keyword evidence="3" id="KW-0479">Metal-binding</keyword>
<feature type="region of interest" description="Disordered" evidence="5">
    <location>
        <begin position="549"/>
        <end position="586"/>
    </location>
</feature>
<gene>
    <name evidence="8" type="ORF">MEUPH1_LOCUS9673</name>
</gene>
<comment type="caution">
    <text evidence="8">The sequence shown here is derived from an EMBL/GenBank/DDBJ whole genome shotgun (WGS) entry which is preliminary data.</text>
</comment>
<evidence type="ECO:0000259" key="7">
    <source>
        <dbReference type="PROSITE" id="PS50119"/>
    </source>
</evidence>
<dbReference type="InterPro" id="IPR050666">
    <property type="entry name" value="ESRP"/>
</dbReference>
<evidence type="ECO:0000256" key="1">
    <source>
        <dbReference type="ARBA" id="ARBA00022737"/>
    </source>
</evidence>
<dbReference type="GO" id="GO:0003723">
    <property type="term" value="F:RNA binding"/>
    <property type="evidence" value="ECO:0007669"/>
    <property type="project" value="UniProtKB-UniRule"/>
</dbReference>
<feature type="compositionally biased region" description="Gly residues" evidence="5">
    <location>
        <begin position="824"/>
        <end position="836"/>
    </location>
</feature>
<feature type="region of interest" description="Disordered" evidence="5">
    <location>
        <begin position="791"/>
        <end position="844"/>
    </location>
</feature>
<keyword evidence="3" id="KW-0862">Zinc</keyword>
<dbReference type="InterPro" id="IPR012677">
    <property type="entry name" value="Nucleotide-bd_a/b_plait_sf"/>
</dbReference>
<dbReference type="InterPro" id="IPR000315">
    <property type="entry name" value="Znf_B-box"/>
</dbReference>
<dbReference type="PANTHER" id="PTHR13976">
    <property type="entry name" value="HETEROGENEOUS NUCLEAR RIBONUCLEOPROTEIN-RELATED"/>
    <property type="match status" value="1"/>
</dbReference>
<dbReference type="SMART" id="SM00360">
    <property type="entry name" value="RRM"/>
    <property type="match status" value="2"/>
</dbReference>
<keyword evidence="2 4" id="KW-0694">RNA-binding</keyword>
<feature type="domain" description="B box-type" evidence="7">
    <location>
        <begin position="230"/>
        <end position="271"/>
    </location>
</feature>
<dbReference type="InterPro" id="IPR035979">
    <property type="entry name" value="RBD_domain_sf"/>
</dbReference>
<protein>
    <submittedName>
        <fullName evidence="8">Uncharacterized protein</fullName>
    </submittedName>
</protein>
<dbReference type="Gene3D" id="3.30.160.60">
    <property type="entry name" value="Classic Zinc Finger"/>
    <property type="match status" value="1"/>
</dbReference>
<organism evidence="8 9">
    <name type="scientific">Macrosiphum euphorbiae</name>
    <name type="common">potato aphid</name>
    <dbReference type="NCBI Taxonomy" id="13131"/>
    <lineage>
        <taxon>Eukaryota</taxon>
        <taxon>Metazoa</taxon>
        <taxon>Ecdysozoa</taxon>
        <taxon>Arthropoda</taxon>
        <taxon>Hexapoda</taxon>
        <taxon>Insecta</taxon>
        <taxon>Pterygota</taxon>
        <taxon>Neoptera</taxon>
        <taxon>Paraneoptera</taxon>
        <taxon>Hemiptera</taxon>
        <taxon>Sternorrhyncha</taxon>
        <taxon>Aphidomorpha</taxon>
        <taxon>Aphidoidea</taxon>
        <taxon>Aphididae</taxon>
        <taxon>Macrosiphini</taxon>
        <taxon>Macrosiphum</taxon>
    </lineage>
</organism>
<dbReference type="SUPFAM" id="SSF54928">
    <property type="entry name" value="RNA-binding domain, RBD"/>
    <property type="match status" value="2"/>
</dbReference>
<keyword evidence="3" id="KW-0863">Zinc-finger</keyword>
<keyword evidence="9" id="KW-1185">Reference proteome</keyword>
<dbReference type="GO" id="GO:0008270">
    <property type="term" value="F:zinc ion binding"/>
    <property type="evidence" value="ECO:0007669"/>
    <property type="project" value="UniProtKB-KW"/>
</dbReference>
<feature type="compositionally biased region" description="Low complexity" evidence="5">
    <location>
        <begin position="551"/>
        <end position="569"/>
    </location>
</feature>